<reference evidence="1 2" key="1">
    <citation type="journal article" date="2021" name="Hortic Res">
        <title>High-quality reference genome and annotation aids understanding of berry development for evergreen blueberry (Vaccinium darrowii).</title>
        <authorList>
            <person name="Yu J."/>
            <person name="Hulse-Kemp A.M."/>
            <person name="Babiker E."/>
            <person name="Staton M."/>
        </authorList>
    </citation>
    <scope>NUCLEOTIDE SEQUENCE [LARGE SCALE GENOMIC DNA]</scope>
    <source>
        <strain evidence="2">cv. NJ 8807/NJ 8810</strain>
        <tissue evidence="1">Young leaf</tissue>
    </source>
</reference>
<sequence length="591" mass="67111">MSYSPSSLVIALADVHFSIPSELVSSPCKRQKFYPVECEKDAGPETKTTSEENPTRPRKHVNCWVRRYYERVIPSKDKVEIGRRWNNLPKEEKRKFEDEATSANELLSSLKALDSRPRKRRRKIQTRIALKQITEIVSKFSEEQRTAVKAIGLGGILDLSCTKLNHGICEWLVNNFDPDTHSLTVHGRKFVITESHVEECLGINGQGNIVSMNSVEGFREMCIDLGVKLRRHLFAVVDCSSSSSPRRRRCRSGMYAHSIYNPDVFYLKHVSPTGFHQSPRIDCPLLFWGDREIKDVLRRFKKIGGYMKQGVGVIFTREEVSMDDGEDKTNGKASSSHQIPNVVLHDMKSTLDKVADLLERQTTVFERYFGYQVANNQYRMANNHDEVANKKQASNNKHSVQLNQNSGSPYTGERMSTPRTFRTHDGVVDHMKGQGDGTKDNKYGPIFPRNEYDGFQSTPHGTPQGKTHTPKRNYENGVDDVPFSPSPSPLSGLKPSVGLSRGRKRKITKPTLRRSLRLSNYEPPDLRPRAELKKGPLLSSPYTRDGHKNRKPGNKSGCAQSPIVVDDVKFDVNSPSYLLWNPSDWWINEPL</sequence>
<name>A0ACB7YTJ3_9ERIC</name>
<proteinExistence type="predicted"/>
<evidence type="ECO:0000313" key="1">
    <source>
        <dbReference type="EMBL" id="KAH7856873.1"/>
    </source>
</evidence>
<keyword evidence="2" id="KW-1185">Reference proteome</keyword>
<dbReference type="EMBL" id="CM037153">
    <property type="protein sequence ID" value="KAH7856873.1"/>
    <property type="molecule type" value="Genomic_DNA"/>
</dbReference>
<evidence type="ECO:0000313" key="2">
    <source>
        <dbReference type="Proteomes" id="UP000828048"/>
    </source>
</evidence>
<comment type="caution">
    <text evidence="1">The sequence shown here is derived from an EMBL/GenBank/DDBJ whole genome shotgun (WGS) entry which is preliminary data.</text>
</comment>
<gene>
    <name evidence="1" type="ORF">Vadar_006477</name>
</gene>
<protein>
    <submittedName>
        <fullName evidence="1">Uncharacterized protein</fullName>
    </submittedName>
</protein>
<organism evidence="1 2">
    <name type="scientific">Vaccinium darrowii</name>
    <dbReference type="NCBI Taxonomy" id="229202"/>
    <lineage>
        <taxon>Eukaryota</taxon>
        <taxon>Viridiplantae</taxon>
        <taxon>Streptophyta</taxon>
        <taxon>Embryophyta</taxon>
        <taxon>Tracheophyta</taxon>
        <taxon>Spermatophyta</taxon>
        <taxon>Magnoliopsida</taxon>
        <taxon>eudicotyledons</taxon>
        <taxon>Gunneridae</taxon>
        <taxon>Pentapetalae</taxon>
        <taxon>asterids</taxon>
        <taxon>Ericales</taxon>
        <taxon>Ericaceae</taxon>
        <taxon>Vaccinioideae</taxon>
        <taxon>Vaccinieae</taxon>
        <taxon>Vaccinium</taxon>
    </lineage>
</organism>
<dbReference type="Proteomes" id="UP000828048">
    <property type="component" value="Chromosome 3"/>
</dbReference>
<accession>A0ACB7YTJ3</accession>